<name>A0A1A9WAI6_9MUSC</name>
<organism evidence="2 3">
    <name type="scientific">Glossina brevipalpis</name>
    <dbReference type="NCBI Taxonomy" id="37001"/>
    <lineage>
        <taxon>Eukaryota</taxon>
        <taxon>Metazoa</taxon>
        <taxon>Ecdysozoa</taxon>
        <taxon>Arthropoda</taxon>
        <taxon>Hexapoda</taxon>
        <taxon>Insecta</taxon>
        <taxon>Pterygota</taxon>
        <taxon>Neoptera</taxon>
        <taxon>Endopterygota</taxon>
        <taxon>Diptera</taxon>
        <taxon>Brachycera</taxon>
        <taxon>Muscomorpha</taxon>
        <taxon>Hippoboscoidea</taxon>
        <taxon>Glossinidae</taxon>
        <taxon>Glossina</taxon>
    </lineage>
</organism>
<dbReference type="EnsemblMetazoa" id="GBRI012267-RA">
    <property type="protein sequence ID" value="GBRI012267-PA"/>
    <property type="gene ID" value="GBRI012267"/>
</dbReference>
<evidence type="ECO:0000256" key="1">
    <source>
        <dbReference type="PROSITE-ProRule" id="PRU00497"/>
    </source>
</evidence>
<reference evidence="2" key="2">
    <citation type="submission" date="2020-05" db="UniProtKB">
        <authorList>
            <consortium name="EnsemblMetazoa"/>
        </authorList>
    </citation>
    <scope>IDENTIFICATION</scope>
    <source>
        <strain evidence="2">IAEA</strain>
    </source>
</reference>
<dbReference type="Proteomes" id="UP000091820">
    <property type="component" value="Unassembled WGS sequence"/>
</dbReference>
<sequence length="132" mass="15088">MKQYTKFFYYMLVIHLQFGYHAVQQPNIVFLPEIKIDNFQLFSTNPNEYRLNLNIPGSSRSETIAYEPVTGLNISGSIETYYEDVNKNFIVDYVADVNGYRAKVRTEEQSIVTLSEIVPYLSVNVLKSGTGG</sequence>
<keyword evidence="1" id="KW-0193">Cuticle</keyword>
<keyword evidence="3" id="KW-1185">Reference proteome</keyword>
<dbReference type="InterPro" id="IPR000618">
    <property type="entry name" value="Insect_cuticle"/>
</dbReference>
<evidence type="ECO:0000313" key="3">
    <source>
        <dbReference type="Proteomes" id="UP000091820"/>
    </source>
</evidence>
<dbReference type="AlphaFoldDB" id="A0A1A9WAI6"/>
<dbReference type="PROSITE" id="PS51155">
    <property type="entry name" value="CHIT_BIND_RR_2"/>
    <property type="match status" value="1"/>
</dbReference>
<dbReference type="GO" id="GO:0042302">
    <property type="term" value="F:structural constituent of cuticle"/>
    <property type="evidence" value="ECO:0007669"/>
    <property type="project" value="UniProtKB-UniRule"/>
</dbReference>
<dbReference type="Pfam" id="PF00379">
    <property type="entry name" value="Chitin_bind_4"/>
    <property type="match status" value="1"/>
</dbReference>
<reference evidence="3" key="1">
    <citation type="submission" date="2014-03" db="EMBL/GenBank/DDBJ databases">
        <authorList>
            <person name="Aksoy S."/>
            <person name="Warren W."/>
            <person name="Wilson R.K."/>
        </authorList>
    </citation>
    <scope>NUCLEOTIDE SEQUENCE [LARGE SCALE GENOMIC DNA]</scope>
    <source>
        <strain evidence="3">IAEA</strain>
    </source>
</reference>
<dbReference type="VEuPathDB" id="VectorBase:GBRI012267"/>
<accession>A0A1A9WAI6</accession>
<evidence type="ECO:0000313" key="2">
    <source>
        <dbReference type="EnsemblMetazoa" id="GBRI012267-PA"/>
    </source>
</evidence>
<protein>
    <submittedName>
        <fullName evidence="2">Uncharacterized protein</fullName>
    </submittedName>
</protein>
<proteinExistence type="predicted"/>